<evidence type="ECO:0000256" key="3">
    <source>
        <dbReference type="ARBA" id="ARBA00022676"/>
    </source>
</evidence>
<dbReference type="RefSeq" id="WP_283435201.1">
    <property type="nucleotide sequence ID" value="NZ_FXUG01000021.1"/>
</dbReference>
<evidence type="ECO:0000256" key="8">
    <source>
        <dbReference type="SAM" id="Phobius"/>
    </source>
</evidence>
<protein>
    <submittedName>
        <fullName evidence="9">Dolichyl-phosphate-mannose-protein mannosyltransferase</fullName>
    </submittedName>
</protein>
<feature type="transmembrane region" description="Helical" evidence="8">
    <location>
        <begin position="326"/>
        <end position="345"/>
    </location>
</feature>
<feature type="transmembrane region" description="Helical" evidence="8">
    <location>
        <begin position="394"/>
        <end position="415"/>
    </location>
</feature>
<accession>A0ABY1QP01</accession>
<evidence type="ECO:0000313" key="9">
    <source>
        <dbReference type="EMBL" id="SMP76367.1"/>
    </source>
</evidence>
<evidence type="ECO:0000256" key="4">
    <source>
        <dbReference type="ARBA" id="ARBA00022679"/>
    </source>
</evidence>
<evidence type="ECO:0000256" key="6">
    <source>
        <dbReference type="ARBA" id="ARBA00022989"/>
    </source>
</evidence>
<dbReference type="EMBL" id="FXUG01000021">
    <property type="protein sequence ID" value="SMP76367.1"/>
    <property type="molecule type" value="Genomic_DNA"/>
</dbReference>
<gene>
    <name evidence="9" type="ORF">SAMN06265222_12121</name>
</gene>
<evidence type="ECO:0000256" key="7">
    <source>
        <dbReference type="ARBA" id="ARBA00023136"/>
    </source>
</evidence>
<keyword evidence="3 9" id="KW-0328">Glycosyltransferase</keyword>
<feature type="transmembrane region" description="Helical" evidence="8">
    <location>
        <begin position="144"/>
        <end position="165"/>
    </location>
</feature>
<dbReference type="PANTHER" id="PTHR33908:SF11">
    <property type="entry name" value="MEMBRANE PROTEIN"/>
    <property type="match status" value="1"/>
</dbReference>
<feature type="transmembrane region" description="Helical" evidence="8">
    <location>
        <begin position="29"/>
        <end position="48"/>
    </location>
</feature>
<organism evidence="9 10">
    <name type="scientific">Neorhodopirellula lusitana</name>
    <dbReference type="NCBI Taxonomy" id="445327"/>
    <lineage>
        <taxon>Bacteria</taxon>
        <taxon>Pseudomonadati</taxon>
        <taxon>Planctomycetota</taxon>
        <taxon>Planctomycetia</taxon>
        <taxon>Pirellulales</taxon>
        <taxon>Pirellulaceae</taxon>
        <taxon>Neorhodopirellula</taxon>
    </lineage>
</organism>
<keyword evidence="4" id="KW-0808">Transferase</keyword>
<feature type="transmembrane region" description="Helical" evidence="8">
    <location>
        <begin position="171"/>
        <end position="189"/>
    </location>
</feature>
<evidence type="ECO:0000256" key="5">
    <source>
        <dbReference type="ARBA" id="ARBA00022692"/>
    </source>
</evidence>
<dbReference type="GO" id="GO:0016757">
    <property type="term" value="F:glycosyltransferase activity"/>
    <property type="evidence" value="ECO:0007669"/>
    <property type="project" value="UniProtKB-KW"/>
</dbReference>
<dbReference type="Proteomes" id="UP001158067">
    <property type="component" value="Unassembled WGS sequence"/>
</dbReference>
<keyword evidence="7 8" id="KW-0472">Membrane</keyword>
<comment type="caution">
    <text evidence="9">The sequence shown here is derived from an EMBL/GenBank/DDBJ whole genome shotgun (WGS) entry which is preliminary data.</text>
</comment>
<evidence type="ECO:0000313" key="10">
    <source>
        <dbReference type="Proteomes" id="UP001158067"/>
    </source>
</evidence>
<feature type="transmembrane region" description="Helical" evidence="8">
    <location>
        <begin position="366"/>
        <end position="388"/>
    </location>
</feature>
<feature type="transmembrane region" description="Helical" evidence="8">
    <location>
        <begin position="260"/>
        <end position="279"/>
    </location>
</feature>
<evidence type="ECO:0000256" key="1">
    <source>
        <dbReference type="ARBA" id="ARBA00004651"/>
    </source>
</evidence>
<dbReference type="PANTHER" id="PTHR33908">
    <property type="entry name" value="MANNOSYLTRANSFERASE YKCB-RELATED"/>
    <property type="match status" value="1"/>
</dbReference>
<proteinExistence type="predicted"/>
<keyword evidence="10" id="KW-1185">Reference proteome</keyword>
<feature type="transmembrane region" description="Helical" evidence="8">
    <location>
        <begin position="230"/>
        <end position="248"/>
    </location>
</feature>
<keyword evidence="2" id="KW-1003">Cell membrane</keyword>
<feature type="transmembrane region" description="Helical" evidence="8">
    <location>
        <begin position="427"/>
        <end position="451"/>
    </location>
</feature>
<keyword evidence="5 8" id="KW-0812">Transmembrane</keyword>
<sequence>MSKEPALGDRDGIVESHDWTGCDRSRWQLAWVVLPILVYVVLRLPILVHAPGGQDEQWFAIPGWTVWTEGVPRIPYVPTRDRSTFFENADRCLMTLPPALFYVQAPFHAVFSPGYATSRIPLFLGALASIALTFWLARRLGASFASALLVSMLMAFCRPLMFTGLMVRPDLLCAFCGWLSLCSLGSFLRSENRTEGLLWRYVFASGAACGLAALFHPFALVFAIQAGVGLLFVRGMPSGAGLSLRSGLSRAVGRWRDKVFAFAAFGISCATVVGLWIPLIRRFPYEFRSQFFANVLDRAGPGLPARMIWPFPALRHHATLLWEFAGPWQCGFFAFAIVLVTWALLKRRSGDEALGGVPDGPRLPRNLAYGYLALMWSSVFLTAVVAGLHPTKGYWVYPCFWIFGGLAIAIDELIWQANIRPVMRKTAFVLVAVVGTCCMLPGAGLRSAWLYTANWGDPRYHGAKFIEGVLDELPSERLFLADLSYVYDVYLSGRQVLLCQEREQYWGDQPLEYEALLLAWEGEDAGWASQYDGRLIKRFGSRDLPQTCFVDVFQPVASKAQADASK</sequence>
<feature type="transmembrane region" description="Helical" evidence="8">
    <location>
        <begin position="120"/>
        <end position="137"/>
    </location>
</feature>
<evidence type="ECO:0000256" key="2">
    <source>
        <dbReference type="ARBA" id="ARBA00022475"/>
    </source>
</evidence>
<keyword evidence="6 8" id="KW-1133">Transmembrane helix</keyword>
<feature type="transmembrane region" description="Helical" evidence="8">
    <location>
        <begin position="201"/>
        <end position="224"/>
    </location>
</feature>
<dbReference type="InterPro" id="IPR050297">
    <property type="entry name" value="LipidA_mod_glycosyltrf_83"/>
</dbReference>
<reference evidence="9 10" key="1">
    <citation type="submission" date="2017-05" db="EMBL/GenBank/DDBJ databases">
        <authorList>
            <person name="Varghese N."/>
            <person name="Submissions S."/>
        </authorList>
    </citation>
    <scope>NUCLEOTIDE SEQUENCE [LARGE SCALE GENOMIC DNA]</scope>
    <source>
        <strain evidence="9 10">DSM 25457</strain>
    </source>
</reference>
<name>A0ABY1QP01_9BACT</name>
<comment type="subcellular location">
    <subcellularLocation>
        <location evidence="1">Cell membrane</location>
        <topology evidence="1">Multi-pass membrane protein</topology>
    </subcellularLocation>
</comment>